<name>A0A4D7DTV5_9HYPH</name>
<evidence type="ECO:0000313" key="3">
    <source>
        <dbReference type="Proteomes" id="UP000298545"/>
    </source>
</evidence>
<dbReference type="Proteomes" id="UP000298545">
    <property type="component" value="Plasmid pTiCFBP5473"/>
</dbReference>
<geneLocation type="plasmid" evidence="1">
    <name>pTiCFBP5473</name>
</geneLocation>
<keyword evidence="1" id="KW-0614">Plasmid</keyword>
<dbReference type="KEGG" id="alf:CFBP5473_23135"/>
<dbReference type="EMBL" id="CP039694">
    <property type="protein sequence ID" value="QCJ00896.1"/>
    <property type="molecule type" value="Genomic_DNA"/>
</dbReference>
<evidence type="ECO:0000313" key="4">
    <source>
        <dbReference type="Proteomes" id="UP000826513"/>
    </source>
</evidence>
<evidence type="ECO:0000313" key="1">
    <source>
        <dbReference type="EMBL" id="QCJ00896.1"/>
    </source>
</evidence>
<keyword evidence="4" id="KW-1185">Reference proteome</keyword>
<organism evidence="1 3">
    <name type="scientific">Agrobacterium larrymoorei</name>
    <dbReference type="NCBI Taxonomy" id="160699"/>
    <lineage>
        <taxon>Bacteria</taxon>
        <taxon>Pseudomonadati</taxon>
        <taxon>Pseudomonadota</taxon>
        <taxon>Alphaproteobacteria</taxon>
        <taxon>Hyphomicrobiales</taxon>
        <taxon>Rhizobiaceae</taxon>
        <taxon>Rhizobium/Agrobacterium group</taxon>
        <taxon>Agrobacterium</taxon>
    </lineage>
</organism>
<proteinExistence type="predicted"/>
<geneLocation type="plasmid" evidence="3">
    <name>pticfbp5473</name>
</geneLocation>
<dbReference type="EMBL" id="CP072169">
    <property type="protein sequence ID" value="QYA10232.1"/>
    <property type="molecule type" value="Genomic_DNA"/>
</dbReference>
<dbReference type="OrthoDB" id="8410293at2"/>
<evidence type="ECO:0000313" key="2">
    <source>
        <dbReference type="EMBL" id="QYA10232.1"/>
    </source>
</evidence>
<reference evidence="1 3" key="1">
    <citation type="submission" date="2019-04" db="EMBL/GenBank/DDBJ databases">
        <title>Complete genome sequence of Agrobacterium larrymoorei CFBP5473.</title>
        <authorList>
            <person name="Haryono M."/>
            <person name="Chou L."/>
            <person name="Lin Y.-C."/>
            <person name="Lai E.-M."/>
            <person name="Kuo C.-H."/>
        </authorList>
    </citation>
    <scope>NUCLEOTIDE SEQUENCE [LARGE SCALE GENOMIC DNA]</scope>
    <source>
        <strain evidence="1 3">CFBP5473</strain>
        <plasmid evidence="3">pticfbp5473</plasmid>
        <plasmid evidence="1">pTiCFBP5473</plasmid>
    </source>
</reference>
<gene>
    <name evidence="1" type="ORF">CFBP5473_23135</name>
    <name evidence="2" type="ORF">J5285_23805</name>
</gene>
<sequence>MAVDILASFIGRVSYDPASAWDEKTILELATSPFPSEMLGDKESLLRGDQHRLWLRWYLEGLISPQRIAGLNPPLDRLDVYQLIADRIKLLHADTDPHSLKPLVDNITEHLWSEVERLRLTKVRDTASIATKKALLASTSLPRCYICGYEFSNEAIDALLRVKGRSSVKLPAMVDVLQPRGLIGRDVGIEIEHVVPVASGGHGQANLRLSCGWCNRYKSSRLSLYEATFVPPQVSRFSVGVHHLHELPHPFWTIRLLAFKKRCQHKDGCTHTAQTSEMVIALKDWKGSPNPTNLAVFCKLHDPIRLDRHQPIAEVKKIWEERR</sequence>
<evidence type="ECO:0008006" key="5">
    <source>
        <dbReference type="Google" id="ProtNLM"/>
    </source>
</evidence>
<dbReference type="Proteomes" id="UP000826513">
    <property type="component" value="Plasmid pTiAF3.44"/>
</dbReference>
<accession>A0A4D7DTV5</accession>
<dbReference type="Gene3D" id="1.10.30.50">
    <property type="match status" value="1"/>
</dbReference>
<dbReference type="RefSeq" id="WP_027676400.1">
    <property type="nucleotide sequence ID" value="NZ_CP039694.1"/>
</dbReference>
<protein>
    <recommendedName>
        <fullName evidence="5">HNH endonuclease</fullName>
    </recommendedName>
</protein>
<dbReference type="AlphaFoldDB" id="A0A4D7DTV5"/>
<dbReference type="STRING" id="1367849.GCA_000518585_03824"/>
<geneLocation type="plasmid" evidence="2 4">
    <name>pTiAF3.44</name>
</geneLocation>
<reference evidence="2 4" key="2">
    <citation type="submission" date="2021-03" db="EMBL/GenBank/DDBJ databases">
        <title>Rapid diversification of plasmids in a genus of pathogenic and nitrogen fixing bacteria.</title>
        <authorList>
            <person name="Weisberg A.J."/>
            <person name="Miller M."/>
            <person name="Ream W."/>
            <person name="Grunwald N.J."/>
            <person name="Chang J.H."/>
        </authorList>
    </citation>
    <scope>NUCLEOTIDE SEQUENCE [LARGE SCALE GENOMIC DNA]</scope>
    <source>
        <strain evidence="2 4">AF3.44</strain>
        <plasmid evidence="2 4">pTiAF3.44</plasmid>
    </source>
</reference>